<dbReference type="Gene3D" id="2.60.120.1360">
    <property type="match status" value="1"/>
</dbReference>
<proteinExistence type="predicted"/>
<dbReference type="EMBL" id="CP076132">
    <property type="protein sequence ID" value="QWG02315.1"/>
    <property type="molecule type" value="Genomic_DNA"/>
</dbReference>
<dbReference type="InterPro" id="IPR013830">
    <property type="entry name" value="SGNH_hydro"/>
</dbReference>
<dbReference type="InterPro" id="IPR051532">
    <property type="entry name" value="Ester_Hydrolysis_Enzymes"/>
</dbReference>
<gene>
    <name evidence="2" type="ORF">KMW28_01650</name>
</gene>
<dbReference type="Gene3D" id="3.40.50.1110">
    <property type="entry name" value="SGNH hydrolase"/>
    <property type="match status" value="1"/>
</dbReference>
<dbReference type="AlphaFoldDB" id="A0AAX1N7U9"/>
<evidence type="ECO:0000313" key="2">
    <source>
        <dbReference type="EMBL" id="QWG02315.1"/>
    </source>
</evidence>
<dbReference type="GO" id="GO:0016788">
    <property type="term" value="F:hydrolase activity, acting on ester bonds"/>
    <property type="evidence" value="ECO:0007669"/>
    <property type="project" value="UniProtKB-ARBA"/>
</dbReference>
<dbReference type="PANTHER" id="PTHR30383:SF29">
    <property type="entry name" value="SGNH HYDROLASE-TYPE ESTERASE DOMAIN-CONTAINING PROTEIN"/>
    <property type="match status" value="1"/>
</dbReference>
<dbReference type="Pfam" id="PF13472">
    <property type="entry name" value="Lipase_GDSL_2"/>
    <property type="match status" value="1"/>
</dbReference>
<dbReference type="RefSeq" id="WP_169664763.1">
    <property type="nucleotide sequence ID" value="NZ_CP076132.1"/>
</dbReference>
<keyword evidence="3" id="KW-1185">Reference proteome</keyword>
<reference evidence="2 3" key="1">
    <citation type="submission" date="2021-05" db="EMBL/GenBank/DDBJ databases">
        <title>Comparative genomic studies on the polysaccharide-degrading batcterial strains of the Flammeovirga genus.</title>
        <authorList>
            <person name="Zewei F."/>
            <person name="Zheng Z."/>
            <person name="Yu L."/>
            <person name="Ruyue G."/>
            <person name="Yanhong M."/>
            <person name="Yuanyuan C."/>
            <person name="Jingyan G."/>
            <person name="Wenjun H."/>
        </authorList>
    </citation>
    <scope>NUCLEOTIDE SEQUENCE [LARGE SCALE GENOMIC DNA]</scope>
    <source>
        <strain evidence="2 3">NBRC:100898</strain>
    </source>
</reference>
<evidence type="ECO:0000259" key="1">
    <source>
        <dbReference type="Pfam" id="PF13472"/>
    </source>
</evidence>
<dbReference type="InterPro" id="IPR036514">
    <property type="entry name" value="SGNH_hydro_sf"/>
</dbReference>
<dbReference type="Proteomes" id="UP000678679">
    <property type="component" value="Chromosome 1"/>
</dbReference>
<accession>A0AAX1N7U9</accession>
<dbReference type="SUPFAM" id="SSF52266">
    <property type="entry name" value="SGNH hydrolase"/>
    <property type="match status" value="1"/>
</dbReference>
<feature type="domain" description="SGNH hydrolase-type esterase" evidence="1">
    <location>
        <begin position="256"/>
        <end position="399"/>
    </location>
</feature>
<dbReference type="KEGG" id="fya:KMW28_01650"/>
<organism evidence="2 3">
    <name type="scientific">Flammeovirga yaeyamensis</name>
    <dbReference type="NCBI Taxonomy" id="367791"/>
    <lineage>
        <taxon>Bacteria</taxon>
        <taxon>Pseudomonadati</taxon>
        <taxon>Bacteroidota</taxon>
        <taxon>Cytophagia</taxon>
        <taxon>Cytophagales</taxon>
        <taxon>Flammeovirgaceae</taxon>
        <taxon>Flammeovirga</taxon>
    </lineage>
</organism>
<dbReference type="PANTHER" id="PTHR30383">
    <property type="entry name" value="THIOESTERASE 1/PROTEASE 1/LYSOPHOSPHOLIPASE L1"/>
    <property type="match status" value="1"/>
</dbReference>
<sequence length="420" mass="48364">MSLQNKIRPFIGLLTVLILVAHATPKSGNNKNRPFVAYDFIRMDLNQLQPFGDTILYPFYRKLKNLSEHKEGHVKILHLGDSHIQADLFSGWVRQRFYENPQFQMSGRGFIFPFKAVKTNNPYNYKVSKIGEWKGQRCSISYHKSNWGAAGITAHTNQQFAKINVNVSTDSIYSYSGNRVDVYYPVNDKTQFTPVVQPLSNNARLQSVEKHDQYVSFKFDKAIKEFRLSFRKENKHQTQFSLRGFDVENDKMNGLTYSSVGVNGAKATSFLRCKELNNDLKAIQPDLIILSLGTNDAFVPPFYPTVFYQKYLSLIEEIQTTLPEAAILITTPGDNLRKSRYINKDNVKAIQELYKVAQERNLAVWDFFQVMGGLSSINKWNEKSMTAGDKVHLNRSGYQYQGELLYRAIISDYNKFTTYH</sequence>
<protein>
    <recommendedName>
        <fullName evidence="1">SGNH hydrolase-type esterase domain-containing protein</fullName>
    </recommendedName>
</protein>
<name>A0AAX1N7U9_9BACT</name>
<evidence type="ECO:0000313" key="3">
    <source>
        <dbReference type="Proteomes" id="UP000678679"/>
    </source>
</evidence>